<gene>
    <name evidence="5" type="ORF">RFI_09661</name>
</gene>
<feature type="region of interest" description="Disordered" evidence="4">
    <location>
        <begin position="1"/>
        <end position="30"/>
    </location>
</feature>
<dbReference type="InterPro" id="IPR019378">
    <property type="entry name" value="GDP-Fuc_O-FucTrfase"/>
</dbReference>
<evidence type="ECO:0000256" key="2">
    <source>
        <dbReference type="ARBA" id="ARBA00023253"/>
    </source>
</evidence>
<accession>X6NNB0</accession>
<feature type="compositionally biased region" description="Basic residues" evidence="4">
    <location>
        <begin position="1"/>
        <end position="17"/>
    </location>
</feature>
<comment type="caution">
    <text evidence="5">The sequence shown here is derived from an EMBL/GenBank/DDBJ whole genome shotgun (WGS) entry which is preliminary data.</text>
</comment>
<sequence length="312" mass="37150">MKRLQYWKPGIAKHKRKHDGEKSNNASENEPRTKYMTFWTDCGGFNNIRMAFEYMVIVAKLTNRILVTPPEQGWYLIDWGEMSRMKTEDQGGLSDYSGFFDFEDLNLEVATMTTLEFIHTFGETVNMPEIWIQHAKTKSLQYRIAEWMNDYKKWCNEYADKHNSDMPWGPLGNVLFWPSITEVQKKQREPSDAFLANRRSVEYTQTQQDMPWIHFPSCEKEDPGISLFVLDYRYLGQISTFVWFSDRNDDLALRRVLRDHVHLRKEIFEYASYAIEYLGLFQYAALHIRRNELQYKESFIEATESLKHIRPL</sequence>
<dbReference type="PANTHER" id="PTHR31469:SF8">
    <property type="entry name" value="OS07G0641000 PROTEIN"/>
    <property type="match status" value="1"/>
</dbReference>
<dbReference type="GO" id="GO:0006004">
    <property type="term" value="P:fucose metabolic process"/>
    <property type="evidence" value="ECO:0007669"/>
    <property type="project" value="UniProtKB-KW"/>
</dbReference>
<dbReference type="GO" id="GO:0016740">
    <property type="term" value="F:transferase activity"/>
    <property type="evidence" value="ECO:0007669"/>
    <property type="project" value="UniProtKB-KW"/>
</dbReference>
<dbReference type="AlphaFoldDB" id="X6NNB0"/>
<evidence type="ECO:0000256" key="3">
    <source>
        <dbReference type="ARBA" id="ARBA00023277"/>
    </source>
</evidence>
<dbReference type="PANTHER" id="PTHR31469">
    <property type="entry name" value="OS07G0633600 PROTEIN"/>
    <property type="match status" value="1"/>
</dbReference>
<evidence type="ECO:0000313" key="5">
    <source>
        <dbReference type="EMBL" id="ETO27471.1"/>
    </source>
</evidence>
<keyword evidence="2" id="KW-0294">Fucose metabolism</keyword>
<keyword evidence="1" id="KW-0808">Transferase</keyword>
<dbReference type="EMBL" id="ASPP01007237">
    <property type="protein sequence ID" value="ETO27471.1"/>
    <property type="molecule type" value="Genomic_DNA"/>
</dbReference>
<protein>
    <submittedName>
        <fullName evidence="5">Uncharacterized protein</fullName>
    </submittedName>
</protein>
<evidence type="ECO:0000256" key="1">
    <source>
        <dbReference type="ARBA" id="ARBA00022679"/>
    </source>
</evidence>
<name>X6NNB0_RETFI</name>
<dbReference type="OrthoDB" id="1861862at2759"/>
<dbReference type="Proteomes" id="UP000023152">
    <property type="component" value="Unassembled WGS sequence"/>
</dbReference>
<reference evidence="5 6" key="1">
    <citation type="journal article" date="2013" name="Curr. Biol.">
        <title>The Genome of the Foraminiferan Reticulomyxa filosa.</title>
        <authorList>
            <person name="Glockner G."/>
            <person name="Hulsmann N."/>
            <person name="Schleicher M."/>
            <person name="Noegel A.A."/>
            <person name="Eichinger L."/>
            <person name="Gallinger C."/>
            <person name="Pawlowski J."/>
            <person name="Sierra R."/>
            <person name="Euteneuer U."/>
            <person name="Pillet L."/>
            <person name="Moustafa A."/>
            <person name="Platzer M."/>
            <person name="Groth M."/>
            <person name="Szafranski K."/>
            <person name="Schliwa M."/>
        </authorList>
    </citation>
    <scope>NUCLEOTIDE SEQUENCE [LARGE SCALE GENOMIC DNA]</scope>
</reference>
<proteinExistence type="predicted"/>
<organism evidence="5 6">
    <name type="scientific">Reticulomyxa filosa</name>
    <dbReference type="NCBI Taxonomy" id="46433"/>
    <lineage>
        <taxon>Eukaryota</taxon>
        <taxon>Sar</taxon>
        <taxon>Rhizaria</taxon>
        <taxon>Retaria</taxon>
        <taxon>Foraminifera</taxon>
        <taxon>Monothalamids</taxon>
        <taxon>Reticulomyxidae</taxon>
        <taxon>Reticulomyxa</taxon>
    </lineage>
</organism>
<keyword evidence="6" id="KW-1185">Reference proteome</keyword>
<evidence type="ECO:0000256" key="4">
    <source>
        <dbReference type="SAM" id="MobiDB-lite"/>
    </source>
</evidence>
<evidence type="ECO:0000313" key="6">
    <source>
        <dbReference type="Proteomes" id="UP000023152"/>
    </source>
</evidence>
<keyword evidence="3" id="KW-0119">Carbohydrate metabolism</keyword>
<dbReference type="Pfam" id="PF10250">
    <property type="entry name" value="O-FucT"/>
    <property type="match status" value="1"/>
</dbReference>
<dbReference type="Gene3D" id="3.40.50.11340">
    <property type="match status" value="1"/>
</dbReference>